<evidence type="ECO:0000313" key="1">
    <source>
        <dbReference type="EMBL" id="RWX43880.1"/>
    </source>
</evidence>
<protein>
    <submittedName>
        <fullName evidence="1">Uncharacterized protein</fullName>
    </submittedName>
</protein>
<name>A0A444IST8_9BACT</name>
<accession>A0A444IST8</accession>
<reference evidence="1 2" key="1">
    <citation type="submission" date="2017-01" db="EMBL/GenBank/DDBJ databases">
        <title>The cable genome- insights into the physiology and evolution of filamentous bacteria capable of sulfide oxidation via long distance electron transfer.</title>
        <authorList>
            <person name="Schreiber L."/>
            <person name="Bjerg J.T."/>
            <person name="Boggild A."/>
            <person name="Van De Vossenberg J."/>
            <person name="Meysman F."/>
            <person name="Nielsen L.P."/>
            <person name="Schramm A."/>
            <person name="Kjeldsen K.U."/>
        </authorList>
    </citation>
    <scope>NUCLEOTIDE SEQUENCE [LARGE SCALE GENOMIC DNA]</scope>
    <source>
        <strain evidence="1">MCF</strain>
    </source>
</reference>
<gene>
    <name evidence="1" type="ORF">H206_02374</name>
</gene>
<dbReference type="AlphaFoldDB" id="A0A444IST8"/>
<organism evidence="1 2">
    <name type="scientific">Candidatus Electrothrix aarhusensis</name>
    <dbReference type="NCBI Taxonomy" id="1859131"/>
    <lineage>
        <taxon>Bacteria</taxon>
        <taxon>Pseudomonadati</taxon>
        <taxon>Thermodesulfobacteriota</taxon>
        <taxon>Desulfobulbia</taxon>
        <taxon>Desulfobulbales</taxon>
        <taxon>Desulfobulbaceae</taxon>
        <taxon>Candidatus Electrothrix</taxon>
    </lineage>
</organism>
<dbReference type="EMBL" id="MTKO01000107">
    <property type="protein sequence ID" value="RWX43880.1"/>
    <property type="molecule type" value="Genomic_DNA"/>
</dbReference>
<dbReference type="Proteomes" id="UP000287853">
    <property type="component" value="Unassembled WGS sequence"/>
</dbReference>
<proteinExistence type="predicted"/>
<evidence type="ECO:0000313" key="2">
    <source>
        <dbReference type="Proteomes" id="UP000287853"/>
    </source>
</evidence>
<sequence>MREKIPIMKLGIVKEIVEATGMGISYAYEDLVFLDHNALLLQFTQDSDTVLVHTNREAATEPAEATIAALQQAAQEREMTFLGGQVYALIQGEDEQIKIEFTH</sequence>
<comment type="caution">
    <text evidence="1">The sequence shown here is derived from an EMBL/GenBank/DDBJ whole genome shotgun (WGS) entry which is preliminary data.</text>
</comment>
<keyword evidence="2" id="KW-1185">Reference proteome</keyword>